<dbReference type="EMBL" id="JAWDJR010000003">
    <property type="protein sequence ID" value="KAK9977116.1"/>
    <property type="molecule type" value="Genomic_DNA"/>
</dbReference>
<comment type="caution">
    <text evidence="2">The sequence shown here is derived from an EMBL/GenBank/DDBJ whole genome shotgun (WGS) entry which is preliminary data.</text>
</comment>
<dbReference type="SUPFAM" id="SSF57997">
    <property type="entry name" value="Tropomyosin"/>
    <property type="match status" value="1"/>
</dbReference>
<dbReference type="Gene3D" id="1.20.1170.10">
    <property type="match status" value="1"/>
</dbReference>
<feature type="coiled-coil region" evidence="1">
    <location>
        <begin position="184"/>
        <end position="253"/>
    </location>
</feature>
<organism evidence="2 3">
    <name type="scientific">Culter alburnus</name>
    <name type="common">Topmouth culter</name>
    <dbReference type="NCBI Taxonomy" id="194366"/>
    <lineage>
        <taxon>Eukaryota</taxon>
        <taxon>Metazoa</taxon>
        <taxon>Chordata</taxon>
        <taxon>Craniata</taxon>
        <taxon>Vertebrata</taxon>
        <taxon>Euteleostomi</taxon>
        <taxon>Actinopterygii</taxon>
        <taxon>Neopterygii</taxon>
        <taxon>Teleostei</taxon>
        <taxon>Ostariophysi</taxon>
        <taxon>Cypriniformes</taxon>
        <taxon>Xenocyprididae</taxon>
        <taxon>Xenocypridinae</taxon>
        <taxon>Culter</taxon>
    </lineage>
</organism>
<evidence type="ECO:0000256" key="1">
    <source>
        <dbReference type="SAM" id="Coils"/>
    </source>
</evidence>
<keyword evidence="3" id="KW-1185">Reference proteome</keyword>
<dbReference type="AlphaFoldDB" id="A0AAW2ATU2"/>
<sequence>MNIFCSHGTGSVKDLQSMEAVSRALNEGIVSICNICKSLKNVHVNPTTDMCSNYNQIREHIEHAEQCLKTSETRIKEKLGYLDKQMENLIRKKLNIEQQKKEKCMTMNTLRTEKTSAEELLRYSNEALKQAEKDVESAKYALRTAQDRRNTGEGVAIAGGALLAIPIIGWIAGPIMLGVGLGELNEASNAIRAAEEEQRKFNSQVEENTKKVTEYQSKISGTQNEIEQISEALKRIEREVEEVQNNLENTGNIQEMVRSAVNLLSVLSGRVNVLEKQTQHFVHWLPVVKIMEDVMKAVINIAENRFLYGDGNPGLINTLRENVGGLVALCNSPSNSEYGNYY</sequence>
<dbReference type="Proteomes" id="UP001479290">
    <property type="component" value="Unassembled WGS sequence"/>
</dbReference>
<proteinExistence type="predicted"/>
<keyword evidence="1" id="KW-0175">Coiled coil</keyword>
<name>A0AAW2ATU2_CULAL</name>
<reference evidence="2 3" key="1">
    <citation type="submission" date="2024-05" db="EMBL/GenBank/DDBJ databases">
        <title>A high-quality chromosomal-level genome assembly of Topmouth culter (Culter alburnus).</title>
        <authorList>
            <person name="Zhao H."/>
        </authorList>
    </citation>
    <scope>NUCLEOTIDE SEQUENCE [LARGE SCALE GENOMIC DNA]</scope>
    <source>
        <strain evidence="2">CATC2023</strain>
        <tissue evidence="2">Muscle</tissue>
    </source>
</reference>
<protein>
    <submittedName>
        <fullName evidence="2">Uncharacterized protein</fullName>
    </submittedName>
</protein>
<gene>
    <name evidence="2" type="ORF">ABG768_018937</name>
</gene>
<accession>A0AAW2ATU2</accession>
<evidence type="ECO:0000313" key="2">
    <source>
        <dbReference type="EMBL" id="KAK9977116.1"/>
    </source>
</evidence>
<evidence type="ECO:0000313" key="3">
    <source>
        <dbReference type="Proteomes" id="UP001479290"/>
    </source>
</evidence>